<dbReference type="InterPro" id="IPR011743">
    <property type="entry name" value="Caa3_sub_IV"/>
</dbReference>
<accession>A0A2T4U099</accession>
<dbReference type="RefSeq" id="WP_107561261.1">
    <property type="nucleotide sequence ID" value="NZ_NVQC01000011.1"/>
</dbReference>
<evidence type="ECO:0000256" key="6">
    <source>
        <dbReference type="SAM" id="Phobius"/>
    </source>
</evidence>
<evidence type="ECO:0000256" key="4">
    <source>
        <dbReference type="ARBA" id="ARBA00022989"/>
    </source>
</evidence>
<proteinExistence type="predicted"/>
<comment type="caution">
    <text evidence="7">The sequence shown here is derived from an EMBL/GenBank/DDBJ whole genome shotgun (WGS) entry which is preliminary data.</text>
</comment>
<evidence type="ECO:0000313" key="7">
    <source>
        <dbReference type="EMBL" id="PTL36797.1"/>
    </source>
</evidence>
<evidence type="ECO:0000313" key="8">
    <source>
        <dbReference type="Proteomes" id="UP000241436"/>
    </source>
</evidence>
<protein>
    <submittedName>
        <fullName evidence="7">Caa(3)-type oxidase subunit IV</fullName>
    </submittedName>
</protein>
<feature type="transmembrane region" description="Helical" evidence="6">
    <location>
        <begin position="64"/>
        <end position="85"/>
    </location>
</feature>
<organism evidence="7 8">
    <name type="scientific">Candidatus Methylomirabilis limnetica</name>
    <dbReference type="NCBI Taxonomy" id="2033718"/>
    <lineage>
        <taxon>Bacteria</taxon>
        <taxon>Candidatus Methylomirabilota</taxon>
        <taxon>Candidatus Methylomirabilia</taxon>
        <taxon>Candidatus Methylomirabilales</taxon>
        <taxon>Candidatus Methylomirabilaceae</taxon>
        <taxon>Candidatus Methylomirabilis</taxon>
    </lineage>
</organism>
<dbReference type="NCBIfam" id="TIGR02229">
    <property type="entry name" value="caa3_sub_IV"/>
    <property type="match status" value="1"/>
</dbReference>
<dbReference type="GO" id="GO:0005886">
    <property type="term" value="C:plasma membrane"/>
    <property type="evidence" value="ECO:0007669"/>
    <property type="project" value="UniProtKB-SubCell"/>
</dbReference>
<sequence>MTPERVHPNYVTIWVWLLVLMVAGVLATRLPLGKSAINNLIFAIAAVKAVLVALNYMHLRSESWLIYALAIVPVLLVVALTLVLFPDIVFHH</sequence>
<evidence type="ECO:0000256" key="5">
    <source>
        <dbReference type="ARBA" id="ARBA00023136"/>
    </source>
</evidence>
<dbReference type="InterPro" id="IPR005171">
    <property type="entry name" value="Cyt_c_oxidase_su4_prok"/>
</dbReference>
<name>A0A2T4U099_9BACT</name>
<feature type="transmembrane region" description="Helical" evidence="6">
    <location>
        <begin position="13"/>
        <end position="32"/>
    </location>
</feature>
<keyword evidence="5 6" id="KW-0472">Membrane</keyword>
<comment type="subcellular location">
    <subcellularLocation>
        <location evidence="1">Cell membrane</location>
        <topology evidence="1">Multi-pass membrane protein</topology>
    </subcellularLocation>
</comment>
<dbReference type="Proteomes" id="UP000241436">
    <property type="component" value="Unassembled WGS sequence"/>
</dbReference>
<dbReference type="EMBL" id="NVQC01000011">
    <property type="protein sequence ID" value="PTL36797.1"/>
    <property type="molecule type" value="Genomic_DNA"/>
</dbReference>
<keyword evidence="3 6" id="KW-0812">Transmembrane</keyword>
<keyword evidence="8" id="KW-1185">Reference proteome</keyword>
<keyword evidence="4 6" id="KW-1133">Transmembrane helix</keyword>
<feature type="transmembrane region" description="Helical" evidence="6">
    <location>
        <begin position="39"/>
        <end position="58"/>
    </location>
</feature>
<reference evidence="8" key="2">
    <citation type="journal article" date="2018" name="Environ. Microbiol.">
        <title>Bloom of a denitrifying methanotroph, 'Candidatus Methylomirabilis limnetica', in a deep stratified lake.</title>
        <authorList>
            <person name="Graf J.S."/>
            <person name="Mayr M.J."/>
            <person name="Marchant H.K."/>
            <person name="Tienken D."/>
            <person name="Hach P.F."/>
            <person name="Brand A."/>
            <person name="Schubert C.J."/>
            <person name="Kuypers M.M."/>
            <person name="Milucka J."/>
        </authorList>
    </citation>
    <scope>NUCLEOTIDE SEQUENCE [LARGE SCALE GENOMIC DNA]</scope>
    <source>
        <strain evidence="8">Zug</strain>
    </source>
</reference>
<evidence type="ECO:0000256" key="3">
    <source>
        <dbReference type="ARBA" id="ARBA00022692"/>
    </source>
</evidence>
<reference evidence="7 8" key="1">
    <citation type="submission" date="2017-09" db="EMBL/GenBank/DDBJ databases">
        <title>Bloom of a denitrifying methanotroph, Candidatus Methylomirabilis limnetica, in a deep stratified lake.</title>
        <authorList>
            <person name="Graf J.S."/>
            <person name="Marchant H.K."/>
            <person name="Tienken D."/>
            <person name="Hach P.F."/>
            <person name="Brand A."/>
            <person name="Schubert C.J."/>
            <person name="Kuypers M.M."/>
            <person name="Milucka J."/>
        </authorList>
    </citation>
    <scope>NUCLEOTIDE SEQUENCE [LARGE SCALE GENOMIC DNA]</scope>
    <source>
        <strain evidence="7 8">Zug</strain>
    </source>
</reference>
<evidence type="ECO:0000256" key="2">
    <source>
        <dbReference type="ARBA" id="ARBA00022475"/>
    </source>
</evidence>
<dbReference type="AlphaFoldDB" id="A0A2T4U099"/>
<evidence type="ECO:0000256" key="1">
    <source>
        <dbReference type="ARBA" id="ARBA00004651"/>
    </source>
</evidence>
<gene>
    <name evidence="7" type="ORF">CLG94_02145</name>
</gene>
<keyword evidence="2" id="KW-1003">Cell membrane</keyword>
<dbReference type="Pfam" id="PF03626">
    <property type="entry name" value="COX4_pro"/>
    <property type="match status" value="1"/>
</dbReference>